<name>A0A0R2CRM5_9LACO</name>
<dbReference type="InterPro" id="IPR043148">
    <property type="entry name" value="TagF_C"/>
</dbReference>
<evidence type="ECO:0000256" key="5">
    <source>
        <dbReference type="ARBA" id="ARBA00022944"/>
    </source>
</evidence>
<dbReference type="Pfam" id="PF04464">
    <property type="entry name" value="Glyphos_transf"/>
    <property type="match status" value="1"/>
</dbReference>
<evidence type="ECO:0000256" key="3">
    <source>
        <dbReference type="ARBA" id="ARBA00022475"/>
    </source>
</evidence>
<dbReference type="PANTHER" id="PTHR37316">
    <property type="entry name" value="TEICHOIC ACID GLYCEROL-PHOSPHATE PRIMASE"/>
    <property type="match status" value="1"/>
</dbReference>
<proteinExistence type="inferred from homology"/>
<evidence type="ECO:0000256" key="2">
    <source>
        <dbReference type="ARBA" id="ARBA00010488"/>
    </source>
</evidence>
<dbReference type="PANTHER" id="PTHR37316:SF1">
    <property type="entry name" value="TEICHOIC ACID GLYCEROL-PHOSPHATE PRIMASE"/>
    <property type="match status" value="1"/>
</dbReference>
<dbReference type="InterPro" id="IPR007554">
    <property type="entry name" value="Glycerophosphate_synth"/>
</dbReference>
<evidence type="ECO:0000256" key="4">
    <source>
        <dbReference type="ARBA" id="ARBA00022679"/>
    </source>
</evidence>
<organism evidence="7 8">
    <name type="scientific">Lentilactobacillus senioris DSM 24302 = JCM 17472</name>
    <dbReference type="NCBI Taxonomy" id="1423802"/>
    <lineage>
        <taxon>Bacteria</taxon>
        <taxon>Bacillati</taxon>
        <taxon>Bacillota</taxon>
        <taxon>Bacilli</taxon>
        <taxon>Lactobacillales</taxon>
        <taxon>Lactobacillaceae</taxon>
        <taxon>Lentilactobacillus</taxon>
    </lineage>
</organism>
<dbReference type="RefSeq" id="WP_056978288.1">
    <property type="nucleotide sequence ID" value="NZ_AYZR01000008.1"/>
</dbReference>
<keyword evidence="5" id="KW-0777">Teichoic acid biosynthesis</keyword>
<dbReference type="GO" id="GO:0047355">
    <property type="term" value="F:CDP-glycerol glycerophosphotransferase activity"/>
    <property type="evidence" value="ECO:0007669"/>
    <property type="project" value="InterPro"/>
</dbReference>
<dbReference type="InterPro" id="IPR043149">
    <property type="entry name" value="TagF_N"/>
</dbReference>
<evidence type="ECO:0000256" key="6">
    <source>
        <dbReference type="ARBA" id="ARBA00023136"/>
    </source>
</evidence>
<dbReference type="PATRIC" id="fig|1423802.4.peg.504"/>
<dbReference type="Gene3D" id="3.40.50.12580">
    <property type="match status" value="1"/>
</dbReference>
<keyword evidence="8" id="KW-1185">Reference proteome</keyword>
<dbReference type="SUPFAM" id="SSF53756">
    <property type="entry name" value="UDP-Glycosyltransferase/glycogen phosphorylase"/>
    <property type="match status" value="1"/>
</dbReference>
<dbReference type="GO" id="GO:0005886">
    <property type="term" value="C:plasma membrane"/>
    <property type="evidence" value="ECO:0007669"/>
    <property type="project" value="UniProtKB-SubCell"/>
</dbReference>
<comment type="subcellular location">
    <subcellularLocation>
        <location evidence="1">Cell membrane</location>
        <topology evidence="1">Peripheral membrane protein</topology>
    </subcellularLocation>
</comment>
<keyword evidence="4 7" id="KW-0808">Transferase</keyword>
<gene>
    <name evidence="7" type="ORF">FC56_GL000494</name>
</gene>
<reference evidence="7 8" key="1">
    <citation type="journal article" date="2015" name="Genome Announc.">
        <title>Expanding the biotechnology potential of lactobacilli through comparative genomics of 213 strains and associated genera.</title>
        <authorList>
            <person name="Sun Z."/>
            <person name="Harris H.M."/>
            <person name="McCann A."/>
            <person name="Guo C."/>
            <person name="Argimon S."/>
            <person name="Zhang W."/>
            <person name="Yang X."/>
            <person name="Jeffery I.B."/>
            <person name="Cooney J.C."/>
            <person name="Kagawa T.F."/>
            <person name="Liu W."/>
            <person name="Song Y."/>
            <person name="Salvetti E."/>
            <person name="Wrobel A."/>
            <person name="Rasinkangas P."/>
            <person name="Parkhill J."/>
            <person name="Rea M.C."/>
            <person name="O'Sullivan O."/>
            <person name="Ritari J."/>
            <person name="Douillard F.P."/>
            <person name="Paul Ross R."/>
            <person name="Yang R."/>
            <person name="Briner A.E."/>
            <person name="Felis G.E."/>
            <person name="de Vos W.M."/>
            <person name="Barrangou R."/>
            <person name="Klaenhammer T.R."/>
            <person name="Caufield P.W."/>
            <person name="Cui Y."/>
            <person name="Zhang H."/>
            <person name="O'Toole P.W."/>
        </authorList>
    </citation>
    <scope>NUCLEOTIDE SEQUENCE [LARGE SCALE GENOMIC DNA]</scope>
    <source>
        <strain evidence="7 8">DSM 24302</strain>
    </source>
</reference>
<dbReference type="EMBL" id="AYZR01000008">
    <property type="protein sequence ID" value="KRM93776.1"/>
    <property type="molecule type" value="Genomic_DNA"/>
</dbReference>
<dbReference type="Gene3D" id="3.40.50.11820">
    <property type="match status" value="1"/>
</dbReference>
<keyword evidence="3" id="KW-1003">Cell membrane</keyword>
<comment type="similarity">
    <text evidence="2">Belongs to the CDP-glycerol glycerophosphotransferase family.</text>
</comment>
<dbReference type="InterPro" id="IPR051612">
    <property type="entry name" value="Teichoic_Acid_Biosynth"/>
</dbReference>
<evidence type="ECO:0000313" key="7">
    <source>
        <dbReference type="EMBL" id="KRM93776.1"/>
    </source>
</evidence>
<dbReference type="GO" id="GO:0019350">
    <property type="term" value="P:teichoic acid biosynthetic process"/>
    <property type="evidence" value="ECO:0007669"/>
    <property type="project" value="UniProtKB-KW"/>
</dbReference>
<protein>
    <submittedName>
        <fullName evidence="7">CDP-glycerol poly(Glycerophosphate) glycerophosphotransferase</fullName>
    </submittedName>
</protein>
<dbReference type="STRING" id="1423802.FC56_GL000494"/>
<comment type="caution">
    <text evidence="7">The sequence shown here is derived from an EMBL/GenBank/DDBJ whole genome shotgun (WGS) entry which is preliminary data.</text>
</comment>
<sequence length="383" mass="44158">MKVIYLWLIRLVSFFNGWRPKKKIIYLMSFDNNVGFIKRLAQRLPQSTPIVVLYRKETEAAATDLAAFGIQTIEFRDDLYFVTQLVPLLASAKLIFCDNYYAFLGGFIHSNRTKIVQLWHAAGAIKKFGWEDPTTQNRTVVAKRRFQLVYNQFDEYVVGSQAMGTVFEESYREPQAKIRLLGYPRSDRYLNSEWRKRAQRHVYQVAPDLKGKRVILYAPTYRDDKKIKMPSGVAEALSADPNAVVVVKLHPLLQSLGQRQTDDNSKIRSYDQLSTSELLTVTDTLVTDYSSVAFDFSLLPNAKTAIFYMFDLDSYQKDPGIQDDFLTWLPTPPVMTVEELAKAIKANQATDFTAFNQKWNTYNDGNATNRVIDYYADYLNLKR</sequence>
<evidence type="ECO:0000256" key="1">
    <source>
        <dbReference type="ARBA" id="ARBA00004202"/>
    </source>
</evidence>
<accession>A0A0R2CRM5</accession>
<dbReference type="Proteomes" id="UP000051256">
    <property type="component" value="Unassembled WGS sequence"/>
</dbReference>
<keyword evidence="6" id="KW-0472">Membrane</keyword>
<dbReference type="AlphaFoldDB" id="A0A0R2CRM5"/>
<evidence type="ECO:0000313" key="8">
    <source>
        <dbReference type="Proteomes" id="UP000051256"/>
    </source>
</evidence>